<dbReference type="OrthoDB" id="6484717at2759"/>
<accession>A0A7R9MT36</accession>
<evidence type="ECO:0000313" key="5">
    <source>
        <dbReference type="Proteomes" id="UP000728032"/>
    </source>
</evidence>
<sequence length="85" mass="10062">MSANTNRGRGRLPKTSTAPKRHSIDPILSQYSYDSSEDIYSCQVCDYRTRNRLYVRQHMVSHSQYRPYRCREVGCAQTYKRPQEL</sequence>
<dbReference type="PROSITE" id="PS50157">
    <property type="entry name" value="ZINC_FINGER_C2H2_2"/>
    <property type="match status" value="1"/>
</dbReference>
<organism evidence="4">
    <name type="scientific">Oppiella nova</name>
    <dbReference type="NCBI Taxonomy" id="334625"/>
    <lineage>
        <taxon>Eukaryota</taxon>
        <taxon>Metazoa</taxon>
        <taxon>Ecdysozoa</taxon>
        <taxon>Arthropoda</taxon>
        <taxon>Chelicerata</taxon>
        <taxon>Arachnida</taxon>
        <taxon>Acari</taxon>
        <taxon>Acariformes</taxon>
        <taxon>Sarcoptiformes</taxon>
        <taxon>Oribatida</taxon>
        <taxon>Brachypylina</taxon>
        <taxon>Oppioidea</taxon>
        <taxon>Oppiidae</taxon>
        <taxon>Oppiella</taxon>
    </lineage>
</organism>
<dbReference type="GO" id="GO:0008270">
    <property type="term" value="F:zinc ion binding"/>
    <property type="evidence" value="ECO:0007669"/>
    <property type="project" value="UniProtKB-KW"/>
</dbReference>
<keyword evidence="5" id="KW-1185">Reference proteome</keyword>
<reference evidence="4" key="1">
    <citation type="submission" date="2020-11" db="EMBL/GenBank/DDBJ databases">
        <authorList>
            <person name="Tran Van P."/>
        </authorList>
    </citation>
    <scope>NUCLEOTIDE SEQUENCE</scope>
</reference>
<dbReference type="SMART" id="SM00355">
    <property type="entry name" value="ZnF_C2H2"/>
    <property type="match status" value="1"/>
</dbReference>
<evidence type="ECO:0000313" key="4">
    <source>
        <dbReference type="EMBL" id="CAD7665230.1"/>
    </source>
</evidence>
<dbReference type="InterPro" id="IPR013087">
    <property type="entry name" value="Znf_C2H2_type"/>
</dbReference>
<evidence type="ECO:0000256" key="2">
    <source>
        <dbReference type="SAM" id="MobiDB-lite"/>
    </source>
</evidence>
<keyword evidence="1" id="KW-0479">Metal-binding</keyword>
<dbReference type="InterPro" id="IPR036236">
    <property type="entry name" value="Znf_C2H2_sf"/>
</dbReference>
<feature type="region of interest" description="Disordered" evidence="2">
    <location>
        <begin position="1"/>
        <end position="26"/>
    </location>
</feature>
<dbReference type="SUPFAM" id="SSF57667">
    <property type="entry name" value="beta-beta-alpha zinc fingers"/>
    <property type="match status" value="1"/>
</dbReference>
<evidence type="ECO:0000259" key="3">
    <source>
        <dbReference type="PROSITE" id="PS50157"/>
    </source>
</evidence>
<name>A0A7R9MT36_9ACAR</name>
<gene>
    <name evidence="4" type="ORF">ONB1V03_LOCUS21788</name>
</gene>
<feature type="non-terminal residue" evidence="4">
    <location>
        <position position="85"/>
    </location>
</feature>
<dbReference type="AlphaFoldDB" id="A0A7R9MT36"/>
<dbReference type="EMBL" id="OC959253">
    <property type="protein sequence ID" value="CAD7665230.1"/>
    <property type="molecule type" value="Genomic_DNA"/>
</dbReference>
<protein>
    <recommendedName>
        <fullName evidence="3">C2H2-type domain-containing protein</fullName>
    </recommendedName>
</protein>
<proteinExistence type="predicted"/>
<keyword evidence="1" id="KW-0862">Zinc</keyword>
<feature type="domain" description="C2H2-type" evidence="3">
    <location>
        <begin position="40"/>
        <end position="67"/>
    </location>
</feature>
<dbReference type="EMBL" id="CAJPVJ010044428">
    <property type="protein sequence ID" value="CAG2182367.1"/>
    <property type="molecule type" value="Genomic_DNA"/>
</dbReference>
<keyword evidence="1" id="KW-0863">Zinc-finger</keyword>
<dbReference type="Gene3D" id="3.30.160.60">
    <property type="entry name" value="Classic Zinc Finger"/>
    <property type="match status" value="1"/>
</dbReference>
<evidence type="ECO:0000256" key="1">
    <source>
        <dbReference type="PROSITE-ProRule" id="PRU00042"/>
    </source>
</evidence>
<dbReference type="Proteomes" id="UP000728032">
    <property type="component" value="Unassembled WGS sequence"/>
</dbReference>